<organism evidence="2 3">
    <name type="scientific">Spirosoma endbachense</name>
    <dbReference type="NCBI Taxonomy" id="2666025"/>
    <lineage>
        <taxon>Bacteria</taxon>
        <taxon>Pseudomonadati</taxon>
        <taxon>Bacteroidota</taxon>
        <taxon>Cytophagia</taxon>
        <taxon>Cytophagales</taxon>
        <taxon>Cytophagaceae</taxon>
        <taxon>Spirosoma</taxon>
    </lineage>
</organism>
<dbReference type="EMBL" id="CP045997">
    <property type="protein sequence ID" value="QHV94682.1"/>
    <property type="molecule type" value="Genomic_DNA"/>
</dbReference>
<dbReference type="Proteomes" id="UP000464577">
    <property type="component" value="Chromosome"/>
</dbReference>
<dbReference type="InterPro" id="IPR029442">
    <property type="entry name" value="GyrI-like"/>
</dbReference>
<dbReference type="Gene3D" id="3.20.80.10">
    <property type="entry name" value="Regulatory factor, effector binding domain"/>
    <property type="match status" value="1"/>
</dbReference>
<dbReference type="SUPFAM" id="SSF55136">
    <property type="entry name" value="Probable bacterial effector-binding domain"/>
    <property type="match status" value="1"/>
</dbReference>
<reference evidence="2 3" key="1">
    <citation type="submission" date="2019-11" db="EMBL/GenBank/DDBJ databases">
        <title>Spirosoma endbachense sp. nov., isolated from a natural salt meadow.</title>
        <authorList>
            <person name="Rojas J."/>
            <person name="Ambika Manirajan B."/>
            <person name="Ratering S."/>
            <person name="Suarez C."/>
            <person name="Geissler-Plaum R."/>
            <person name="Schnell S."/>
        </authorList>
    </citation>
    <scope>NUCLEOTIDE SEQUENCE [LARGE SCALE GENOMIC DNA]</scope>
    <source>
        <strain evidence="2 3">I-24</strain>
    </source>
</reference>
<dbReference type="KEGG" id="senf:GJR95_06500"/>
<dbReference type="Pfam" id="PF06445">
    <property type="entry name" value="GyrI-like"/>
    <property type="match status" value="1"/>
</dbReference>
<evidence type="ECO:0000313" key="3">
    <source>
        <dbReference type="Proteomes" id="UP000464577"/>
    </source>
</evidence>
<dbReference type="AlphaFoldDB" id="A0A6P1VRE8"/>
<evidence type="ECO:0000259" key="1">
    <source>
        <dbReference type="Pfam" id="PF06445"/>
    </source>
</evidence>
<gene>
    <name evidence="2" type="ORF">GJR95_06500</name>
</gene>
<dbReference type="RefSeq" id="WP_162385100.1">
    <property type="nucleotide sequence ID" value="NZ_CP045997.1"/>
</dbReference>
<keyword evidence="3" id="KW-1185">Reference proteome</keyword>
<protein>
    <recommendedName>
        <fullName evidence="1">GyrI-like small molecule binding domain-containing protein</fullName>
    </recommendedName>
</protein>
<sequence length="150" mass="17173">MQTKQAPPMTVLYYAADTTLKDLGQFWNVTAQGIYREANRLGIDITGPIYWVYYGVDSNPDTVFRLEVSLPVSEAIGQPEGFAFKDWEPFTCLTDLHLGPWENLHTTYSRLIPAVFEQGKQPTRIFREMYLNMDLKHPQNNVTEVQIGIA</sequence>
<proteinExistence type="predicted"/>
<dbReference type="InterPro" id="IPR011256">
    <property type="entry name" value="Reg_factor_effector_dom_sf"/>
</dbReference>
<feature type="domain" description="GyrI-like small molecule binding" evidence="1">
    <location>
        <begin position="4"/>
        <end position="149"/>
    </location>
</feature>
<name>A0A6P1VRE8_9BACT</name>
<evidence type="ECO:0000313" key="2">
    <source>
        <dbReference type="EMBL" id="QHV94682.1"/>
    </source>
</evidence>
<accession>A0A6P1VRE8</accession>